<comment type="caution">
    <text evidence="2">The sequence shown here is derived from an EMBL/GenBank/DDBJ whole genome shotgun (WGS) entry which is preliminary data.</text>
</comment>
<feature type="transmembrane region" description="Helical" evidence="1">
    <location>
        <begin position="98"/>
        <end position="115"/>
    </location>
</feature>
<dbReference type="CTD" id="36340248"/>
<protein>
    <submittedName>
        <fullName evidence="2">Uncharacterized protein</fullName>
    </submittedName>
</protein>
<keyword evidence="1" id="KW-0472">Membrane</keyword>
<gene>
    <name evidence="2" type="ORF">EGR_04533</name>
</gene>
<dbReference type="EMBL" id="APAU02000028">
    <property type="protein sequence ID" value="EUB60700.1"/>
    <property type="molecule type" value="Genomic_DNA"/>
</dbReference>
<sequence>MHIANYFFEEIEDKYLFYAEMNSRVPFLAIACECCGDKDFSSHLSNNTSKMFSVASDVYIYLFINAFDFCWQNFIHIYIYICFYIYWERYELSYDEFYVIYFVNSPVFYFVGMYLQRQVKCISEILQTDLPNSIRGIKISAKFYLYIFI</sequence>
<proteinExistence type="predicted"/>
<keyword evidence="3" id="KW-1185">Reference proteome</keyword>
<evidence type="ECO:0000313" key="3">
    <source>
        <dbReference type="Proteomes" id="UP000019149"/>
    </source>
</evidence>
<reference evidence="2 3" key="1">
    <citation type="journal article" date="2013" name="Nat. Genet.">
        <title>The genome of the hydatid tapeworm Echinococcus granulosus.</title>
        <authorList>
            <person name="Zheng H."/>
            <person name="Zhang W."/>
            <person name="Zhang L."/>
            <person name="Zhang Z."/>
            <person name="Li J."/>
            <person name="Lu G."/>
            <person name="Zhu Y."/>
            <person name="Wang Y."/>
            <person name="Huang Y."/>
            <person name="Liu J."/>
            <person name="Kang H."/>
            <person name="Chen J."/>
            <person name="Wang L."/>
            <person name="Chen A."/>
            <person name="Yu S."/>
            <person name="Gao Z."/>
            <person name="Jin L."/>
            <person name="Gu W."/>
            <person name="Wang Z."/>
            <person name="Zhao L."/>
            <person name="Shi B."/>
            <person name="Wen H."/>
            <person name="Lin R."/>
            <person name="Jones M.K."/>
            <person name="Brejova B."/>
            <person name="Vinar T."/>
            <person name="Zhao G."/>
            <person name="McManus D.P."/>
            <person name="Chen Z."/>
            <person name="Zhou Y."/>
            <person name="Wang S."/>
        </authorList>
    </citation>
    <scope>NUCLEOTIDE SEQUENCE [LARGE SCALE GENOMIC DNA]</scope>
</reference>
<feature type="transmembrane region" description="Helical" evidence="1">
    <location>
        <begin position="58"/>
        <end position="86"/>
    </location>
</feature>
<organism evidence="2 3">
    <name type="scientific">Echinococcus granulosus</name>
    <name type="common">Hydatid tapeworm</name>
    <dbReference type="NCBI Taxonomy" id="6210"/>
    <lineage>
        <taxon>Eukaryota</taxon>
        <taxon>Metazoa</taxon>
        <taxon>Spiralia</taxon>
        <taxon>Lophotrochozoa</taxon>
        <taxon>Platyhelminthes</taxon>
        <taxon>Cestoda</taxon>
        <taxon>Eucestoda</taxon>
        <taxon>Cyclophyllidea</taxon>
        <taxon>Taeniidae</taxon>
        <taxon>Echinococcus</taxon>
        <taxon>Echinococcus granulosus group</taxon>
    </lineage>
</organism>
<evidence type="ECO:0000256" key="1">
    <source>
        <dbReference type="SAM" id="Phobius"/>
    </source>
</evidence>
<dbReference type="GeneID" id="36340248"/>
<dbReference type="KEGG" id="egl:EGR_04533"/>
<name>W6UGQ0_ECHGR</name>
<accession>W6UGQ0</accession>
<dbReference type="RefSeq" id="XP_024351896.1">
    <property type="nucleotide sequence ID" value="XM_024493782.1"/>
</dbReference>
<keyword evidence="1" id="KW-0812">Transmembrane</keyword>
<evidence type="ECO:0000313" key="2">
    <source>
        <dbReference type="EMBL" id="EUB60700.1"/>
    </source>
</evidence>
<keyword evidence="1" id="KW-1133">Transmembrane helix</keyword>
<dbReference type="AlphaFoldDB" id="W6UGQ0"/>
<dbReference type="Proteomes" id="UP000019149">
    <property type="component" value="Unassembled WGS sequence"/>
</dbReference>